<dbReference type="EMBL" id="CM009303">
    <property type="protein sequence ID" value="PNT04384.1"/>
    <property type="molecule type" value="Genomic_DNA"/>
</dbReference>
<evidence type="ECO:0000313" key="3">
    <source>
        <dbReference type="EMBL" id="PNT04384.1"/>
    </source>
</evidence>
<feature type="transmembrane region" description="Helical" evidence="2">
    <location>
        <begin position="81"/>
        <end position="102"/>
    </location>
</feature>
<sequence>MGPCGPPINVIPSPGSGYKYPHKQAPSASEKDTKGKSHACYRLSFLLNLRNNLLSAVQLRSANPSLSIHPSLPLDLSWIELFSLLVTLSFYLGLDLSIYFLISRDLFLLFKFLYCNFTCHWKKSRFVCFF</sequence>
<accession>U5FPX1</accession>
<evidence type="ECO:0000256" key="2">
    <source>
        <dbReference type="SAM" id="Phobius"/>
    </source>
</evidence>
<keyword evidence="2" id="KW-0812">Transmembrane</keyword>
<dbReference type="InParanoid" id="U5FPX1"/>
<keyword evidence="4" id="KW-1185">Reference proteome</keyword>
<evidence type="ECO:0000313" key="4">
    <source>
        <dbReference type="Proteomes" id="UP000006729"/>
    </source>
</evidence>
<name>U5FPX1_POPTR</name>
<keyword evidence="2" id="KW-1133">Transmembrane helix</keyword>
<keyword evidence="2" id="KW-0472">Membrane</keyword>
<dbReference type="AlphaFoldDB" id="U5FPX1"/>
<feature type="region of interest" description="Disordered" evidence="1">
    <location>
        <begin position="12"/>
        <end position="36"/>
    </location>
</feature>
<protein>
    <submittedName>
        <fullName evidence="3">Uncharacterized protein</fullName>
    </submittedName>
</protein>
<organism evidence="3 4">
    <name type="scientific">Populus trichocarpa</name>
    <name type="common">Western balsam poplar</name>
    <name type="synonym">Populus balsamifera subsp. trichocarpa</name>
    <dbReference type="NCBI Taxonomy" id="3694"/>
    <lineage>
        <taxon>Eukaryota</taxon>
        <taxon>Viridiplantae</taxon>
        <taxon>Streptophyta</taxon>
        <taxon>Embryophyta</taxon>
        <taxon>Tracheophyta</taxon>
        <taxon>Spermatophyta</taxon>
        <taxon>Magnoliopsida</taxon>
        <taxon>eudicotyledons</taxon>
        <taxon>Gunneridae</taxon>
        <taxon>Pentapetalae</taxon>
        <taxon>rosids</taxon>
        <taxon>fabids</taxon>
        <taxon>Malpighiales</taxon>
        <taxon>Salicaceae</taxon>
        <taxon>Saliceae</taxon>
        <taxon>Populus</taxon>
    </lineage>
</organism>
<reference evidence="3 4" key="1">
    <citation type="journal article" date="2006" name="Science">
        <title>The genome of black cottonwood, Populus trichocarpa (Torr. &amp; Gray).</title>
        <authorList>
            <person name="Tuskan G.A."/>
            <person name="Difazio S."/>
            <person name="Jansson S."/>
            <person name="Bohlmann J."/>
            <person name="Grigoriev I."/>
            <person name="Hellsten U."/>
            <person name="Putnam N."/>
            <person name="Ralph S."/>
            <person name="Rombauts S."/>
            <person name="Salamov A."/>
            <person name="Schein J."/>
            <person name="Sterck L."/>
            <person name="Aerts A."/>
            <person name="Bhalerao R.R."/>
            <person name="Bhalerao R.P."/>
            <person name="Blaudez D."/>
            <person name="Boerjan W."/>
            <person name="Brun A."/>
            <person name="Brunner A."/>
            <person name="Busov V."/>
            <person name="Campbell M."/>
            <person name="Carlson J."/>
            <person name="Chalot M."/>
            <person name="Chapman J."/>
            <person name="Chen G.L."/>
            <person name="Cooper D."/>
            <person name="Coutinho P.M."/>
            <person name="Couturier J."/>
            <person name="Covert S."/>
            <person name="Cronk Q."/>
            <person name="Cunningham R."/>
            <person name="Davis J."/>
            <person name="Degroeve S."/>
            <person name="Dejardin A."/>
            <person name="Depamphilis C."/>
            <person name="Detter J."/>
            <person name="Dirks B."/>
            <person name="Dubchak I."/>
            <person name="Duplessis S."/>
            <person name="Ehlting J."/>
            <person name="Ellis B."/>
            <person name="Gendler K."/>
            <person name="Goodstein D."/>
            <person name="Gribskov M."/>
            <person name="Grimwood J."/>
            <person name="Groover A."/>
            <person name="Gunter L."/>
            <person name="Hamberger B."/>
            <person name="Heinze B."/>
            <person name="Helariutta Y."/>
            <person name="Henrissat B."/>
            <person name="Holligan D."/>
            <person name="Holt R."/>
            <person name="Huang W."/>
            <person name="Islam-Faridi N."/>
            <person name="Jones S."/>
            <person name="Jones-Rhoades M."/>
            <person name="Jorgensen R."/>
            <person name="Joshi C."/>
            <person name="Kangasjarvi J."/>
            <person name="Karlsson J."/>
            <person name="Kelleher C."/>
            <person name="Kirkpatrick R."/>
            <person name="Kirst M."/>
            <person name="Kohler A."/>
            <person name="Kalluri U."/>
            <person name="Larimer F."/>
            <person name="Leebens-Mack J."/>
            <person name="Leple J.C."/>
            <person name="Locascio P."/>
            <person name="Lou Y."/>
            <person name="Lucas S."/>
            <person name="Martin F."/>
            <person name="Montanini B."/>
            <person name="Napoli C."/>
            <person name="Nelson D.R."/>
            <person name="Nelson C."/>
            <person name="Nieminen K."/>
            <person name="Nilsson O."/>
            <person name="Pereda V."/>
            <person name="Peter G."/>
            <person name="Philippe R."/>
            <person name="Pilate G."/>
            <person name="Poliakov A."/>
            <person name="Razumovskaya J."/>
            <person name="Richardson P."/>
            <person name="Rinaldi C."/>
            <person name="Ritland K."/>
            <person name="Rouze P."/>
            <person name="Ryaboy D."/>
            <person name="Schmutz J."/>
            <person name="Schrader J."/>
            <person name="Segerman B."/>
            <person name="Shin H."/>
            <person name="Siddiqui A."/>
            <person name="Sterky F."/>
            <person name="Terry A."/>
            <person name="Tsai C.J."/>
            <person name="Uberbacher E."/>
            <person name="Unneberg P."/>
            <person name="Vahala J."/>
            <person name="Wall K."/>
            <person name="Wessler S."/>
            <person name="Yang G."/>
            <person name="Yin T."/>
            <person name="Douglas C."/>
            <person name="Marra M."/>
            <person name="Sandberg G."/>
            <person name="Van de Peer Y."/>
            <person name="Rokhsar D."/>
        </authorList>
    </citation>
    <scope>NUCLEOTIDE SEQUENCE [LARGE SCALE GENOMIC DNA]</scope>
    <source>
        <strain evidence="4">cv. Nisqually</strain>
    </source>
</reference>
<proteinExistence type="predicted"/>
<evidence type="ECO:0000256" key="1">
    <source>
        <dbReference type="SAM" id="MobiDB-lite"/>
    </source>
</evidence>
<dbReference type="Proteomes" id="UP000006729">
    <property type="component" value="Chromosome 14"/>
</dbReference>
<gene>
    <name evidence="3" type="ORF">POPTR_014G120400</name>
</gene>